<dbReference type="SUPFAM" id="SSF53901">
    <property type="entry name" value="Thiolase-like"/>
    <property type="match status" value="1"/>
</dbReference>
<dbReference type="GeneID" id="44998495"/>
<dbReference type="SMART" id="SM00825">
    <property type="entry name" value="PKS_KS"/>
    <property type="match status" value="1"/>
</dbReference>
<dbReference type="Gene3D" id="3.40.47.10">
    <property type="match status" value="1"/>
</dbReference>
<keyword evidence="6" id="KW-1185">Reference proteome</keyword>
<dbReference type="STRING" id="272562.CA_C2008"/>
<sequence length="406" mass="43860">MESYNKTVITGMGMITSVGLNLKDTWNNLVKGVSGVTTITSFDTKSIDTHIAAPVSDEFEELAKVQIPKKDRKRMTRSTRMLMVAVNEAVSAANINFENYDKTRIAVIMGIVSTGYDEVEKKAGNMHMVVKSMPNSPSAWVSLKYGLEGPNFSVSTACASSAYAIGLGQQMIKSGLADVVIVGGVDSHINAEYIDGFNKIMAMSTRNDSPSTASRPFSLSRDGFVMGEGAGVMVLEAEKIARARNAKIYGELAGYAITSEAVDITAPKKDGEGMLKTMQMALNNANINPYEVDYINAHGTSTYLNDKYETFAIKKCFGERAKEVPVSSSKSMIGHTIAASGVIEGIITVMSICSGVITPTINYQDADPELDLDYVPNHSRAQDIHIALSNSFGFGGHNATVVYRRY</sequence>
<dbReference type="PROSITE" id="PS52004">
    <property type="entry name" value="KS3_2"/>
    <property type="match status" value="1"/>
</dbReference>
<gene>
    <name evidence="5" type="primary">pksF</name>
    <name evidence="5" type="ordered locus">CA_C2008</name>
</gene>
<evidence type="ECO:0000259" key="4">
    <source>
        <dbReference type="PROSITE" id="PS52004"/>
    </source>
</evidence>
<dbReference type="InterPro" id="IPR018201">
    <property type="entry name" value="Ketoacyl_synth_AS"/>
</dbReference>
<dbReference type="PATRIC" id="fig|272562.8.peg.2215"/>
<dbReference type="Pfam" id="PF00109">
    <property type="entry name" value="ketoacyl-synt"/>
    <property type="match status" value="1"/>
</dbReference>
<dbReference type="NCBIfam" id="NF005589">
    <property type="entry name" value="PRK07314.1"/>
    <property type="match status" value="1"/>
</dbReference>
<evidence type="ECO:0000256" key="1">
    <source>
        <dbReference type="ARBA" id="ARBA00008467"/>
    </source>
</evidence>
<dbReference type="InterPro" id="IPR014031">
    <property type="entry name" value="Ketoacyl_synth_C"/>
</dbReference>
<dbReference type="AlphaFoldDB" id="Q97HK3"/>
<evidence type="ECO:0000313" key="6">
    <source>
        <dbReference type="Proteomes" id="UP000000814"/>
    </source>
</evidence>
<reference evidence="5 6" key="1">
    <citation type="journal article" date="2001" name="J. Bacteriol.">
        <title>Genome sequence and comparative analysis of the solvent-producing bacterium Clostridium acetobutylicum.</title>
        <authorList>
            <person name="Nolling J."/>
            <person name="Breton G."/>
            <person name="Omelchenko M.V."/>
            <person name="Makarova K.S."/>
            <person name="Zeng Q."/>
            <person name="Gibson R."/>
            <person name="Lee H.M."/>
            <person name="Dubois J."/>
            <person name="Qiu D."/>
            <person name="Hitti J."/>
            <person name="Wolf Y.I."/>
            <person name="Tatusov R.L."/>
            <person name="Sabathe F."/>
            <person name="Doucette-Stamm L."/>
            <person name="Soucaille P."/>
            <person name="Daly M.J."/>
            <person name="Bennett G.N."/>
            <person name="Koonin E.V."/>
            <person name="Smith D.R."/>
        </authorList>
    </citation>
    <scope>NUCLEOTIDE SEQUENCE [LARGE SCALE GENOMIC DNA]</scope>
    <source>
        <strain evidence="6">ATCC 824 / DSM 792 / JCM 1419 / LMG 5710 / VKM B-1787</strain>
    </source>
</reference>
<dbReference type="GO" id="GO:0006633">
    <property type="term" value="P:fatty acid biosynthetic process"/>
    <property type="evidence" value="ECO:0007669"/>
    <property type="project" value="InterPro"/>
</dbReference>
<dbReference type="Proteomes" id="UP000000814">
    <property type="component" value="Chromosome"/>
</dbReference>
<dbReference type="eggNOG" id="COG0304">
    <property type="taxonomic scope" value="Bacteria"/>
</dbReference>
<keyword evidence="2 3" id="KW-0808">Transferase</keyword>
<proteinExistence type="inferred from homology"/>
<name>Q97HK3_CLOAB</name>
<dbReference type="InterPro" id="IPR020841">
    <property type="entry name" value="PKS_Beta-ketoAc_synthase_dom"/>
</dbReference>
<feature type="domain" description="Ketosynthase family 3 (KS3)" evidence="4">
    <location>
        <begin position="4"/>
        <end position="405"/>
    </location>
</feature>
<dbReference type="GO" id="GO:0005829">
    <property type="term" value="C:cytosol"/>
    <property type="evidence" value="ECO:0007669"/>
    <property type="project" value="TreeGrafter"/>
</dbReference>
<protein>
    <submittedName>
        <fullName evidence="5">3-oxoacyl-(Acyl-carrier-protein) synthase</fullName>
    </submittedName>
</protein>
<dbReference type="KEGG" id="cac:CA_C2008"/>
<dbReference type="PIR" id="D97147">
    <property type="entry name" value="D97147"/>
</dbReference>
<dbReference type="Pfam" id="PF02801">
    <property type="entry name" value="Ketoacyl-synt_C"/>
    <property type="match status" value="1"/>
</dbReference>
<dbReference type="HOGENOM" id="CLU_000022_69_2_9"/>
<accession>Q97HK3</accession>
<evidence type="ECO:0000313" key="5">
    <source>
        <dbReference type="EMBL" id="AAK79967.1"/>
    </source>
</evidence>
<dbReference type="RefSeq" id="WP_010965308.1">
    <property type="nucleotide sequence ID" value="NC_003030.1"/>
</dbReference>
<dbReference type="PANTHER" id="PTHR11712">
    <property type="entry name" value="POLYKETIDE SYNTHASE-RELATED"/>
    <property type="match status" value="1"/>
</dbReference>
<dbReference type="InterPro" id="IPR000794">
    <property type="entry name" value="Beta-ketoacyl_synthase"/>
</dbReference>
<dbReference type="OrthoDB" id="9808669at2"/>
<dbReference type="PROSITE" id="PS00606">
    <property type="entry name" value="KS3_1"/>
    <property type="match status" value="1"/>
</dbReference>
<comment type="similarity">
    <text evidence="1 3">Belongs to the thiolase-like superfamily. Beta-ketoacyl-ACP synthases family.</text>
</comment>
<organism evidence="5 6">
    <name type="scientific">Clostridium acetobutylicum (strain ATCC 824 / DSM 792 / JCM 1419 / IAM 19013 / LMG 5710 / NBRC 13948 / NRRL B-527 / VKM B-1787 / 2291 / W)</name>
    <dbReference type="NCBI Taxonomy" id="272562"/>
    <lineage>
        <taxon>Bacteria</taxon>
        <taxon>Bacillati</taxon>
        <taxon>Bacillota</taxon>
        <taxon>Clostridia</taxon>
        <taxon>Eubacteriales</taxon>
        <taxon>Clostridiaceae</taxon>
        <taxon>Clostridium</taxon>
    </lineage>
</organism>
<dbReference type="PANTHER" id="PTHR11712:SF336">
    <property type="entry name" value="3-OXOACYL-[ACYL-CARRIER-PROTEIN] SYNTHASE, MITOCHONDRIAL"/>
    <property type="match status" value="1"/>
</dbReference>
<dbReference type="InterPro" id="IPR016039">
    <property type="entry name" value="Thiolase-like"/>
</dbReference>
<dbReference type="EMBL" id="AE001437">
    <property type="protein sequence ID" value="AAK79967.1"/>
    <property type="molecule type" value="Genomic_DNA"/>
</dbReference>
<evidence type="ECO:0000256" key="2">
    <source>
        <dbReference type="ARBA" id="ARBA00022679"/>
    </source>
</evidence>
<dbReference type="GO" id="GO:0004315">
    <property type="term" value="F:3-oxoacyl-[acyl-carrier-protein] synthase activity"/>
    <property type="evidence" value="ECO:0007669"/>
    <property type="project" value="InterPro"/>
</dbReference>
<dbReference type="InterPro" id="IPR014030">
    <property type="entry name" value="Ketoacyl_synth_N"/>
</dbReference>
<dbReference type="CDD" id="cd00834">
    <property type="entry name" value="KAS_I_II"/>
    <property type="match status" value="1"/>
</dbReference>
<dbReference type="FunFam" id="3.40.47.10:FF:000029">
    <property type="entry name" value="3-oxoacyl-[acyl-carrier-protein] synthase 1"/>
    <property type="match status" value="1"/>
</dbReference>
<evidence type="ECO:0000256" key="3">
    <source>
        <dbReference type="RuleBase" id="RU003694"/>
    </source>
</evidence>